<dbReference type="Proteomes" id="UP000304382">
    <property type="component" value="Unassembled WGS sequence"/>
</dbReference>
<proteinExistence type="predicted"/>
<dbReference type="GO" id="GO:0016740">
    <property type="term" value="F:transferase activity"/>
    <property type="evidence" value="ECO:0007669"/>
    <property type="project" value="UniProtKB-KW"/>
</dbReference>
<dbReference type="AlphaFoldDB" id="A0A4C2EPF1"/>
<dbReference type="InterPro" id="IPR050834">
    <property type="entry name" value="Glycosyltransf_2"/>
</dbReference>
<reference evidence="2 3" key="1">
    <citation type="submission" date="2019-02" db="EMBL/GenBank/DDBJ databases">
        <title>Haloarcula mannanilyticum sp. nov., a mannan degrading haloarchaeon isolated from commercial salt.</title>
        <authorList>
            <person name="Enomoto S."/>
            <person name="Shimane Y."/>
            <person name="Kamekura M."/>
            <person name="Ito T."/>
            <person name="Moriya O."/>
            <person name="Ihara K."/>
            <person name="Takahashi-Ando N."/>
            <person name="Fukushima Y."/>
            <person name="Yoshida Y."/>
            <person name="Usama R."/>
            <person name="Takai K."/>
            <person name="Minegishi H."/>
        </authorList>
    </citation>
    <scope>NUCLEOTIDE SEQUENCE [LARGE SCALE GENOMIC DNA]</scope>
    <source>
        <strain evidence="2 3">MD130-1</strain>
    </source>
</reference>
<dbReference type="EMBL" id="BIXZ01000004">
    <property type="protein sequence ID" value="GCF14483.1"/>
    <property type="molecule type" value="Genomic_DNA"/>
</dbReference>
<organism evidence="2 3">
    <name type="scientific">Haloarcula mannanilytica</name>
    <dbReference type="NCBI Taxonomy" id="2509225"/>
    <lineage>
        <taxon>Archaea</taxon>
        <taxon>Methanobacteriati</taxon>
        <taxon>Methanobacteriota</taxon>
        <taxon>Stenosarchaea group</taxon>
        <taxon>Halobacteria</taxon>
        <taxon>Halobacteriales</taxon>
        <taxon>Haloarculaceae</taxon>
        <taxon>Haloarcula</taxon>
    </lineage>
</organism>
<dbReference type="InterPro" id="IPR029044">
    <property type="entry name" value="Nucleotide-diphossugar_trans"/>
</dbReference>
<evidence type="ECO:0000259" key="1">
    <source>
        <dbReference type="Pfam" id="PF00535"/>
    </source>
</evidence>
<accession>A0A4C2EPF1</accession>
<sequence length="296" mass="33909">MNMISVVVPVYNDPAGVARTIESLINQTYSGKYEIVVVDNNSDDETATIIKSFSKRVDNIRYVLEASKQSSYAARNKGVKMSNGDTVAFIDADMWVPETYIEDIHKLIINEEKPYVGIDVSLKPVGEIDTVAGLFNLVTGFPIKYYMENEKYAPTCCLVIKKQVFEDVGGFDSDLESNGDKIFGKAAYNLGYSQYFCDSIQVYHPIRDSAEEMLSKSERIGRGTAQVHRNYKQLLNNTWIDVWFMFLPPNPFLLYERISESQIKNSRFPQLYLFAFAYKYSKLKSYLFYRIKQSLA</sequence>
<dbReference type="Gene3D" id="3.90.550.10">
    <property type="entry name" value="Spore Coat Polysaccharide Biosynthesis Protein SpsA, Chain A"/>
    <property type="match status" value="1"/>
</dbReference>
<dbReference type="PANTHER" id="PTHR43685">
    <property type="entry name" value="GLYCOSYLTRANSFERASE"/>
    <property type="match status" value="1"/>
</dbReference>
<dbReference type="SUPFAM" id="SSF53448">
    <property type="entry name" value="Nucleotide-diphospho-sugar transferases"/>
    <property type="match status" value="1"/>
</dbReference>
<keyword evidence="2" id="KW-0808">Transferase</keyword>
<evidence type="ECO:0000313" key="2">
    <source>
        <dbReference type="EMBL" id="GCF14483.1"/>
    </source>
</evidence>
<dbReference type="Pfam" id="PF00535">
    <property type="entry name" value="Glycos_transf_2"/>
    <property type="match status" value="1"/>
</dbReference>
<comment type="caution">
    <text evidence="2">The sequence shown here is derived from an EMBL/GenBank/DDBJ whole genome shotgun (WGS) entry which is preliminary data.</text>
</comment>
<name>A0A4C2EPF1_9EURY</name>
<evidence type="ECO:0000313" key="3">
    <source>
        <dbReference type="Proteomes" id="UP000304382"/>
    </source>
</evidence>
<feature type="domain" description="Glycosyltransferase 2-like" evidence="1">
    <location>
        <begin position="5"/>
        <end position="168"/>
    </location>
</feature>
<keyword evidence="3" id="KW-1185">Reference proteome</keyword>
<dbReference type="PANTHER" id="PTHR43685:SF2">
    <property type="entry name" value="GLYCOSYLTRANSFERASE 2-LIKE DOMAIN-CONTAINING PROTEIN"/>
    <property type="match status" value="1"/>
</dbReference>
<gene>
    <name evidence="2" type="ORF">Harman_24180</name>
</gene>
<dbReference type="InterPro" id="IPR001173">
    <property type="entry name" value="Glyco_trans_2-like"/>
</dbReference>
<protein>
    <submittedName>
        <fullName evidence="2">Rhamnosyltransferase</fullName>
    </submittedName>
</protein>